<accession>A0ABV7FQZ3</accession>
<comment type="caution">
    <text evidence="1">The sequence shown here is derived from an EMBL/GenBank/DDBJ whole genome shotgun (WGS) entry which is preliminary data.</text>
</comment>
<protein>
    <recommendedName>
        <fullName evidence="3">DNA-binding protein</fullName>
    </recommendedName>
</protein>
<proteinExistence type="predicted"/>
<keyword evidence="2" id="KW-1185">Reference proteome</keyword>
<dbReference type="RefSeq" id="WP_376920202.1">
    <property type="nucleotide sequence ID" value="NZ_JBHRSW010000017.1"/>
</dbReference>
<reference evidence="2" key="1">
    <citation type="journal article" date="2019" name="Int. J. Syst. Evol. Microbiol.">
        <title>The Global Catalogue of Microorganisms (GCM) 10K type strain sequencing project: providing services to taxonomists for standard genome sequencing and annotation.</title>
        <authorList>
            <consortium name="The Broad Institute Genomics Platform"/>
            <consortium name="The Broad Institute Genome Sequencing Center for Infectious Disease"/>
            <person name="Wu L."/>
            <person name="Ma J."/>
        </authorList>
    </citation>
    <scope>NUCLEOTIDE SEQUENCE [LARGE SCALE GENOMIC DNA]</scope>
    <source>
        <strain evidence="2">KCTC 52473</strain>
    </source>
</reference>
<evidence type="ECO:0008006" key="3">
    <source>
        <dbReference type="Google" id="ProtNLM"/>
    </source>
</evidence>
<dbReference type="EMBL" id="JBHRSW010000017">
    <property type="protein sequence ID" value="MFC3122068.1"/>
    <property type="molecule type" value="Genomic_DNA"/>
</dbReference>
<evidence type="ECO:0000313" key="1">
    <source>
        <dbReference type="EMBL" id="MFC3122068.1"/>
    </source>
</evidence>
<dbReference type="Proteomes" id="UP001595478">
    <property type="component" value="Unassembled WGS sequence"/>
</dbReference>
<evidence type="ECO:0000313" key="2">
    <source>
        <dbReference type="Proteomes" id="UP001595478"/>
    </source>
</evidence>
<name>A0ABV7FQZ3_9ALTE</name>
<gene>
    <name evidence="1" type="ORF">ACFOHL_10580</name>
</gene>
<organism evidence="1 2">
    <name type="scientific">Agaribacter flavus</name>
    <dbReference type="NCBI Taxonomy" id="1902781"/>
    <lineage>
        <taxon>Bacteria</taxon>
        <taxon>Pseudomonadati</taxon>
        <taxon>Pseudomonadota</taxon>
        <taxon>Gammaproteobacteria</taxon>
        <taxon>Alteromonadales</taxon>
        <taxon>Alteromonadaceae</taxon>
        <taxon>Agaribacter</taxon>
    </lineage>
</organism>
<sequence>MDDEINELTLRIEQTLYKEFGPLLFGQSLYKALGFSSAEAFRQAAARKHITIDVFKIKNRRGKFALSHDVAKWLATQKINNVDSGGFIEKKI</sequence>